<dbReference type="InterPro" id="IPR036397">
    <property type="entry name" value="RNaseH_sf"/>
</dbReference>
<dbReference type="Gene3D" id="3.30.420.10">
    <property type="entry name" value="Ribonuclease H-like superfamily/Ribonuclease H"/>
    <property type="match status" value="1"/>
</dbReference>
<evidence type="ECO:0000313" key="3">
    <source>
        <dbReference type="EMBL" id="GJT60588.1"/>
    </source>
</evidence>
<keyword evidence="3" id="KW-0695">RNA-directed DNA polymerase</keyword>
<reference evidence="3" key="1">
    <citation type="journal article" date="2022" name="Int. J. Mol. Sci.">
        <title>Draft Genome of Tanacetum Coccineum: Genomic Comparison of Closely Related Tanacetum-Family Plants.</title>
        <authorList>
            <person name="Yamashiro T."/>
            <person name="Shiraishi A."/>
            <person name="Nakayama K."/>
            <person name="Satake H."/>
        </authorList>
    </citation>
    <scope>NUCLEOTIDE SEQUENCE</scope>
</reference>
<reference evidence="3" key="2">
    <citation type="submission" date="2022-01" db="EMBL/GenBank/DDBJ databases">
        <authorList>
            <person name="Yamashiro T."/>
            <person name="Shiraishi A."/>
            <person name="Satake H."/>
            <person name="Nakayama K."/>
        </authorList>
    </citation>
    <scope>NUCLEOTIDE SEQUENCE</scope>
</reference>
<gene>
    <name evidence="3" type="ORF">Tco_1004121</name>
</gene>
<organism evidence="3 4">
    <name type="scientific">Tanacetum coccineum</name>
    <dbReference type="NCBI Taxonomy" id="301880"/>
    <lineage>
        <taxon>Eukaryota</taxon>
        <taxon>Viridiplantae</taxon>
        <taxon>Streptophyta</taxon>
        <taxon>Embryophyta</taxon>
        <taxon>Tracheophyta</taxon>
        <taxon>Spermatophyta</taxon>
        <taxon>Magnoliopsida</taxon>
        <taxon>eudicotyledons</taxon>
        <taxon>Gunneridae</taxon>
        <taxon>Pentapetalae</taxon>
        <taxon>asterids</taxon>
        <taxon>campanulids</taxon>
        <taxon>Asterales</taxon>
        <taxon>Asteraceae</taxon>
        <taxon>Asteroideae</taxon>
        <taxon>Anthemideae</taxon>
        <taxon>Anthemidinae</taxon>
        <taxon>Tanacetum</taxon>
    </lineage>
</organism>
<dbReference type="GO" id="GO:0003964">
    <property type="term" value="F:RNA-directed DNA polymerase activity"/>
    <property type="evidence" value="ECO:0007669"/>
    <property type="project" value="UniProtKB-KW"/>
</dbReference>
<evidence type="ECO:0000313" key="4">
    <source>
        <dbReference type="Proteomes" id="UP001151760"/>
    </source>
</evidence>
<sequence length="352" mass="40249">TKGKVDKYSGSVGSSRRRRGYMDDSHLQVPHGRNIASKSEKSESSKTRGESLANWLLLANYARGRKKADKGMPGLPSSQACPKETWKSQFLIVAIDYFTKWIEAKLVATITGNQIKKFVWDNIVCRFGLPGEIISDNGKQFQDNPFKDWCKKLCIRQHFTFVKHPQTNGLVERANRSLREGIKVRLDEKSKNWMEELPHVLWAHRTMIKSSNGDTLFSLTHGTKAVISAEIGMPTLRTTEVDLVQNDEALEINLDLLEERREQAAIREAKSKANMERYYNSNVRSISFKPGDLVYHNNDPSSAKDTEKLGPKWEGPYEVTEALRKSAYKLRDRDGKQLPRTWNISNLKKCYV</sequence>
<keyword evidence="3" id="KW-0548">Nucleotidyltransferase</keyword>
<dbReference type="PANTHER" id="PTHR48475">
    <property type="entry name" value="RIBONUCLEASE H"/>
    <property type="match status" value="1"/>
</dbReference>
<comment type="caution">
    <text evidence="3">The sequence shown here is derived from an EMBL/GenBank/DDBJ whole genome shotgun (WGS) entry which is preliminary data.</text>
</comment>
<name>A0ABQ5FCE3_9ASTR</name>
<dbReference type="Pfam" id="PF00665">
    <property type="entry name" value="rve"/>
    <property type="match status" value="1"/>
</dbReference>
<feature type="domain" description="Integrase catalytic" evidence="2">
    <location>
        <begin position="69"/>
        <end position="236"/>
    </location>
</feature>
<feature type="region of interest" description="Disordered" evidence="1">
    <location>
        <begin position="1"/>
        <end position="48"/>
    </location>
</feature>
<dbReference type="PANTHER" id="PTHR48475:SF2">
    <property type="entry name" value="RIBONUCLEASE H"/>
    <property type="match status" value="1"/>
</dbReference>
<feature type="non-terminal residue" evidence="3">
    <location>
        <position position="1"/>
    </location>
</feature>
<dbReference type="InterPro" id="IPR001584">
    <property type="entry name" value="Integrase_cat-core"/>
</dbReference>
<proteinExistence type="predicted"/>
<evidence type="ECO:0000259" key="2">
    <source>
        <dbReference type="PROSITE" id="PS50994"/>
    </source>
</evidence>
<accession>A0ABQ5FCE3</accession>
<dbReference type="PROSITE" id="PS50994">
    <property type="entry name" value="INTEGRASE"/>
    <property type="match status" value="1"/>
</dbReference>
<dbReference type="SUPFAM" id="SSF53098">
    <property type="entry name" value="Ribonuclease H-like"/>
    <property type="match status" value="1"/>
</dbReference>
<protein>
    <submittedName>
        <fullName evidence="3">Reverse transcriptase domain-containing protein</fullName>
    </submittedName>
</protein>
<dbReference type="Proteomes" id="UP001151760">
    <property type="component" value="Unassembled WGS sequence"/>
</dbReference>
<dbReference type="EMBL" id="BQNB010017213">
    <property type="protein sequence ID" value="GJT60588.1"/>
    <property type="molecule type" value="Genomic_DNA"/>
</dbReference>
<dbReference type="InterPro" id="IPR012337">
    <property type="entry name" value="RNaseH-like_sf"/>
</dbReference>
<feature type="compositionally biased region" description="Basic and acidic residues" evidence="1">
    <location>
        <begin position="38"/>
        <end position="48"/>
    </location>
</feature>
<evidence type="ECO:0000256" key="1">
    <source>
        <dbReference type="SAM" id="MobiDB-lite"/>
    </source>
</evidence>
<keyword evidence="3" id="KW-0808">Transferase</keyword>
<keyword evidence="4" id="KW-1185">Reference proteome</keyword>